<dbReference type="InterPro" id="IPR006571">
    <property type="entry name" value="TLDc_dom"/>
</dbReference>
<dbReference type="Proteomes" id="UP001378592">
    <property type="component" value="Unassembled WGS sequence"/>
</dbReference>
<feature type="region of interest" description="Disordered" evidence="1">
    <location>
        <begin position="463"/>
        <end position="489"/>
    </location>
</feature>
<dbReference type="SMART" id="SM00584">
    <property type="entry name" value="TLDc"/>
    <property type="match status" value="1"/>
</dbReference>
<protein>
    <recommendedName>
        <fullName evidence="2">TLDc domain-containing protein</fullName>
    </recommendedName>
</protein>
<feature type="region of interest" description="Disordered" evidence="1">
    <location>
        <begin position="1"/>
        <end position="25"/>
    </location>
</feature>
<evidence type="ECO:0000313" key="3">
    <source>
        <dbReference type="EMBL" id="KAK7871707.1"/>
    </source>
</evidence>
<evidence type="ECO:0000259" key="2">
    <source>
        <dbReference type="PROSITE" id="PS51886"/>
    </source>
</evidence>
<dbReference type="EMBL" id="JAZDUA010000034">
    <property type="protein sequence ID" value="KAK7871707.1"/>
    <property type="molecule type" value="Genomic_DNA"/>
</dbReference>
<dbReference type="Pfam" id="PF07534">
    <property type="entry name" value="TLD"/>
    <property type="match status" value="1"/>
</dbReference>
<gene>
    <name evidence="3" type="ORF">R5R35_013996</name>
</gene>
<organism evidence="3 4">
    <name type="scientific">Gryllus longicercus</name>
    <dbReference type="NCBI Taxonomy" id="2509291"/>
    <lineage>
        <taxon>Eukaryota</taxon>
        <taxon>Metazoa</taxon>
        <taxon>Ecdysozoa</taxon>
        <taxon>Arthropoda</taxon>
        <taxon>Hexapoda</taxon>
        <taxon>Insecta</taxon>
        <taxon>Pterygota</taxon>
        <taxon>Neoptera</taxon>
        <taxon>Polyneoptera</taxon>
        <taxon>Orthoptera</taxon>
        <taxon>Ensifera</taxon>
        <taxon>Gryllidea</taxon>
        <taxon>Grylloidea</taxon>
        <taxon>Gryllidae</taxon>
        <taxon>Gryllinae</taxon>
        <taxon>Gryllus</taxon>
    </lineage>
</organism>
<dbReference type="PROSITE" id="PS51886">
    <property type="entry name" value="TLDC"/>
    <property type="match status" value="1"/>
</dbReference>
<accession>A0AAN9ZEB3</accession>
<comment type="caution">
    <text evidence="3">The sequence shown here is derived from an EMBL/GenBank/DDBJ whole genome shotgun (WGS) entry which is preliminary data.</text>
</comment>
<evidence type="ECO:0000313" key="4">
    <source>
        <dbReference type="Proteomes" id="UP001378592"/>
    </source>
</evidence>
<dbReference type="AlphaFoldDB" id="A0AAN9ZEB3"/>
<proteinExistence type="predicted"/>
<sequence length="489" mass="55439">MGHKHSHVGEPTSDHATRRSISDRPLATSRMPQIEGLVKILTKKTLGEKSASGIAAEIFAKYVFPPYQDLGERLFMYFAHLIHSEHENILSAKNFAVAMENFFTSQIQDELQLDVYLKLYGESDWMNITPTGFRKLMLIAYTIAVDHYSGGPASCKYYSRTINAVVDAVFHHKTSLSQSYVSQWILQNCPRLTYGLHRYVLHTLSTSYRREGEESSGLEASTPVLDEEPDFSSDDILLPLSEVWLLAVSLPELYTRPSSSPTRATPNGLSPQSVIAKMMGSVCPSHWTLLYRSSEDGLGSNRFNHHVLHYRGPTVMVINCENDMQYCIASSMEWRETHQYWGDHNCVLLQILPEFHRLAGGEPKLLYFNESIRGYPVGIRVGPAPQRPILEVNADFTHVIHQGAPYSLIELQVWGCGSEQLREAQLDVKRLQIKDAEKARKVKINPEDWVDNPDRYLLELAGHPTFARENPRHSSMEEGSSRNQGQRHS</sequence>
<name>A0AAN9ZEB3_9ORTH</name>
<feature type="domain" description="TLDc" evidence="2">
    <location>
        <begin position="261"/>
        <end position="417"/>
    </location>
</feature>
<feature type="compositionally biased region" description="Basic and acidic residues" evidence="1">
    <location>
        <begin position="469"/>
        <end position="480"/>
    </location>
</feature>
<keyword evidence="4" id="KW-1185">Reference proteome</keyword>
<feature type="compositionally biased region" description="Basic and acidic residues" evidence="1">
    <location>
        <begin position="12"/>
        <end position="22"/>
    </location>
</feature>
<evidence type="ECO:0000256" key="1">
    <source>
        <dbReference type="SAM" id="MobiDB-lite"/>
    </source>
</evidence>
<reference evidence="3 4" key="1">
    <citation type="submission" date="2024-03" db="EMBL/GenBank/DDBJ databases">
        <title>The genome assembly and annotation of the cricket Gryllus longicercus Weissman &amp; Gray.</title>
        <authorList>
            <person name="Szrajer S."/>
            <person name="Gray D."/>
            <person name="Ylla G."/>
        </authorList>
    </citation>
    <scope>NUCLEOTIDE SEQUENCE [LARGE SCALE GENOMIC DNA]</scope>
    <source>
        <strain evidence="3">DAG 2021-001</strain>
        <tissue evidence="3">Whole body minus gut</tissue>
    </source>
</reference>